<feature type="domain" description="Amidohydrolase-related" evidence="2">
    <location>
        <begin position="381"/>
        <end position="481"/>
    </location>
</feature>
<keyword evidence="1" id="KW-0732">Signal</keyword>
<comment type="caution">
    <text evidence="3">The sequence shown here is derived from an EMBL/GenBank/DDBJ whole genome shotgun (WGS) entry which is preliminary data.</text>
</comment>
<dbReference type="Proteomes" id="UP001206572">
    <property type="component" value="Unassembled WGS sequence"/>
</dbReference>
<proteinExistence type="predicted"/>
<reference evidence="3 4" key="1">
    <citation type="submission" date="2022-08" db="EMBL/GenBank/DDBJ databases">
        <title>Reclassification of Massilia species as members of the genera Telluria, Duganella, Pseudoduganella, Mokoshia gen. nov. and Zemynaea gen. nov. using orthogonal and non-orthogonal genome-based approaches.</title>
        <authorList>
            <person name="Bowman J.P."/>
        </authorList>
    </citation>
    <scope>NUCLEOTIDE SEQUENCE [LARGE SCALE GENOMIC DNA]</scope>
    <source>
        <strain evidence="3 4">JCM 31661</strain>
    </source>
</reference>
<dbReference type="PANTHER" id="PTHR43135">
    <property type="entry name" value="ALPHA-D-RIBOSE 1-METHYLPHOSPHONATE 5-TRIPHOSPHATE DIPHOSPHATASE"/>
    <property type="match status" value="1"/>
</dbReference>
<dbReference type="InterPro" id="IPR006680">
    <property type="entry name" value="Amidohydro-rel"/>
</dbReference>
<gene>
    <name evidence="3" type="ORF">NX780_05385</name>
</gene>
<dbReference type="Gene3D" id="2.30.40.10">
    <property type="entry name" value="Urease, subunit C, domain 1"/>
    <property type="match status" value="2"/>
</dbReference>
<evidence type="ECO:0000313" key="3">
    <source>
        <dbReference type="EMBL" id="MCS0595776.1"/>
    </source>
</evidence>
<protein>
    <submittedName>
        <fullName evidence="3">Amidohydrolase family protein</fullName>
    </submittedName>
</protein>
<dbReference type="Gene3D" id="3.20.20.140">
    <property type="entry name" value="Metal-dependent hydrolases"/>
    <property type="match status" value="2"/>
</dbReference>
<organism evidence="3 4">
    <name type="scientific">Massilia agri</name>
    <dbReference type="NCBI Taxonomy" id="1886785"/>
    <lineage>
        <taxon>Bacteria</taxon>
        <taxon>Pseudomonadati</taxon>
        <taxon>Pseudomonadota</taxon>
        <taxon>Betaproteobacteria</taxon>
        <taxon>Burkholderiales</taxon>
        <taxon>Oxalobacteraceae</taxon>
        <taxon>Telluria group</taxon>
        <taxon>Massilia</taxon>
    </lineage>
</organism>
<dbReference type="InterPro" id="IPR051781">
    <property type="entry name" value="Metallo-dep_Hydrolase"/>
</dbReference>
<feature type="domain" description="Amidohydrolase-related" evidence="2">
    <location>
        <begin position="77"/>
        <end position="258"/>
    </location>
</feature>
<dbReference type="Pfam" id="PF01979">
    <property type="entry name" value="Amidohydro_1"/>
    <property type="match status" value="2"/>
</dbReference>
<dbReference type="PANTHER" id="PTHR43135:SF3">
    <property type="entry name" value="ALPHA-D-RIBOSE 1-METHYLPHOSPHONATE 5-TRIPHOSPHATE DIPHOSPHATASE"/>
    <property type="match status" value="1"/>
</dbReference>
<dbReference type="InterPro" id="IPR011059">
    <property type="entry name" value="Metal-dep_hydrolase_composite"/>
</dbReference>
<name>A0ABT2AHU9_9BURK</name>
<evidence type="ECO:0000259" key="2">
    <source>
        <dbReference type="Pfam" id="PF01979"/>
    </source>
</evidence>
<sequence>MKFAVLSIAVLASALQVSDAAAEAVWITNVKLVSPEKLDRIEPGSVLVKDGRIAAVHRGSKARMPAGARRIDGKGYYLTPGLIDSHVHLHAVPGMSIEQAKEEPQLAESYQRQLPRSFLYYGYTTVVDLAVADEKVIERFRAAPLHPEVVHCGQPLPIANGYPMSFISRANRFALFPNYVVDPSKPTPIPPGDRPEDHTPQAGVARVKAAGASCVKTHFERGFGAERNLPVWSPELFAEVRAAASANKLALVTHANSFEGQRFAVDGGADVLAHGMWHWGGLKAGAELPGEIRALLDRVVVQHTGYQPTMRVLVGLEAYFDKGYLRHPGVRKVVPKALADWYETPSGKWFGKELAEGHSDEEMLESGKEPLRRLRQVVAYLAARDANILFATDTPSSPTYGNLPGLNGYLEMQHLVDAGLTPAQVLRAATINNARAFGVQDRVGTIEAGKNANLLLLKESPLVSVKAWDSIVTLWVGGRQVDREQLAAGAP</sequence>
<accession>A0ABT2AHU9</accession>
<dbReference type="InterPro" id="IPR032466">
    <property type="entry name" value="Metal_Hydrolase"/>
</dbReference>
<feature type="chain" id="PRO_5045724627" evidence="1">
    <location>
        <begin position="23"/>
        <end position="491"/>
    </location>
</feature>
<dbReference type="SUPFAM" id="SSF51338">
    <property type="entry name" value="Composite domain of metallo-dependent hydrolases"/>
    <property type="match status" value="1"/>
</dbReference>
<dbReference type="SUPFAM" id="SSF51556">
    <property type="entry name" value="Metallo-dependent hydrolases"/>
    <property type="match status" value="1"/>
</dbReference>
<evidence type="ECO:0000256" key="1">
    <source>
        <dbReference type="SAM" id="SignalP"/>
    </source>
</evidence>
<keyword evidence="4" id="KW-1185">Reference proteome</keyword>
<dbReference type="RefSeq" id="WP_258826829.1">
    <property type="nucleotide sequence ID" value="NZ_JANUHA010000003.1"/>
</dbReference>
<feature type="signal peptide" evidence="1">
    <location>
        <begin position="1"/>
        <end position="22"/>
    </location>
</feature>
<dbReference type="EMBL" id="JANUHA010000003">
    <property type="protein sequence ID" value="MCS0595776.1"/>
    <property type="molecule type" value="Genomic_DNA"/>
</dbReference>
<evidence type="ECO:0000313" key="4">
    <source>
        <dbReference type="Proteomes" id="UP001206572"/>
    </source>
</evidence>